<dbReference type="AlphaFoldDB" id="A0A835RVW5"/>
<protein>
    <submittedName>
        <fullName evidence="1">Uncharacterized protein</fullName>
    </submittedName>
</protein>
<dbReference type="Proteomes" id="UP000636800">
    <property type="component" value="Chromosome 1"/>
</dbReference>
<organism evidence="1 2">
    <name type="scientific">Vanilla planifolia</name>
    <name type="common">Vanilla</name>
    <dbReference type="NCBI Taxonomy" id="51239"/>
    <lineage>
        <taxon>Eukaryota</taxon>
        <taxon>Viridiplantae</taxon>
        <taxon>Streptophyta</taxon>
        <taxon>Embryophyta</taxon>
        <taxon>Tracheophyta</taxon>
        <taxon>Spermatophyta</taxon>
        <taxon>Magnoliopsida</taxon>
        <taxon>Liliopsida</taxon>
        <taxon>Asparagales</taxon>
        <taxon>Orchidaceae</taxon>
        <taxon>Vanilloideae</taxon>
        <taxon>Vanilleae</taxon>
        <taxon>Vanilla</taxon>
    </lineage>
</organism>
<keyword evidence="2" id="KW-1185">Reference proteome</keyword>
<gene>
    <name evidence="1" type="ORF">HPP92_004211</name>
</gene>
<dbReference type="OrthoDB" id="1892624at2759"/>
<comment type="caution">
    <text evidence="1">The sequence shown here is derived from an EMBL/GenBank/DDBJ whole genome shotgun (WGS) entry which is preliminary data.</text>
</comment>
<sequence>MVGEEKPAGSTGNCWNFSSEVRNVTGSESMTPQFTKRARWAGAGAGPSYPGPAWAQHYP</sequence>
<proteinExistence type="predicted"/>
<evidence type="ECO:0000313" key="1">
    <source>
        <dbReference type="EMBL" id="KAG0499520.1"/>
    </source>
</evidence>
<name>A0A835RVW5_VANPL</name>
<accession>A0A835RVW5</accession>
<dbReference type="EMBL" id="JADCNL010000001">
    <property type="protein sequence ID" value="KAG0499520.1"/>
    <property type="molecule type" value="Genomic_DNA"/>
</dbReference>
<reference evidence="1 2" key="1">
    <citation type="journal article" date="2020" name="Nat. Food">
        <title>A phased Vanilla planifolia genome enables genetic improvement of flavour and production.</title>
        <authorList>
            <person name="Hasing T."/>
            <person name="Tang H."/>
            <person name="Brym M."/>
            <person name="Khazi F."/>
            <person name="Huang T."/>
            <person name="Chambers A.H."/>
        </authorList>
    </citation>
    <scope>NUCLEOTIDE SEQUENCE [LARGE SCALE GENOMIC DNA]</scope>
    <source>
        <tissue evidence="1">Leaf</tissue>
    </source>
</reference>
<evidence type="ECO:0000313" key="2">
    <source>
        <dbReference type="Proteomes" id="UP000636800"/>
    </source>
</evidence>